<keyword evidence="2" id="KW-0472">Membrane</keyword>
<keyword evidence="4" id="KW-1185">Reference proteome</keyword>
<keyword evidence="3" id="KW-0804">Transcription</keyword>
<organism evidence="3 4">
    <name type="scientific">Paenibacillus agilis</name>
    <dbReference type="NCBI Taxonomy" id="3020863"/>
    <lineage>
        <taxon>Bacteria</taxon>
        <taxon>Bacillati</taxon>
        <taxon>Bacillota</taxon>
        <taxon>Bacilli</taxon>
        <taxon>Bacillales</taxon>
        <taxon>Paenibacillaceae</taxon>
        <taxon>Paenibacillus</taxon>
    </lineage>
</organism>
<keyword evidence="2" id="KW-0812">Transmembrane</keyword>
<evidence type="ECO:0000313" key="4">
    <source>
        <dbReference type="Proteomes" id="UP000318102"/>
    </source>
</evidence>
<dbReference type="RefSeq" id="WP_144992007.1">
    <property type="nucleotide sequence ID" value="NZ_VNJK01000002.1"/>
</dbReference>
<dbReference type="EMBL" id="VNJK01000002">
    <property type="protein sequence ID" value="TVX89474.1"/>
    <property type="molecule type" value="Genomic_DNA"/>
</dbReference>
<accession>A0A559IP93</accession>
<comment type="caution">
    <text evidence="3">The sequence shown here is derived from an EMBL/GenBank/DDBJ whole genome shotgun (WGS) entry which is preliminary data.</text>
</comment>
<feature type="region of interest" description="Disordered" evidence="1">
    <location>
        <begin position="1"/>
        <end position="53"/>
    </location>
</feature>
<evidence type="ECO:0000256" key="2">
    <source>
        <dbReference type="SAM" id="Phobius"/>
    </source>
</evidence>
<gene>
    <name evidence="3" type="ORF">FPZ44_16985</name>
</gene>
<keyword evidence="2" id="KW-1133">Transmembrane helix</keyword>
<feature type="compositionally biased region" description="Basic and acidic residues" evidence="1">
    <location>
        <begin position="20"/>
        <end position="31"/>
    </location>
</feature>
<protein>
    <submittedName>
        <fullName evidence="3">DNA-directed RNA polymerase subunit beta</fullName>
    </submittedName>
</protein>
<evidence type="ECO:0000256" key="1">
    <source>
        <dbReference type="SAM" id="MobiDB-lite"/>
    </source>
</evidence>
<keyword evidence="3" id="KW-0240">DNA-directed RNA polymerase</keyword>
<dbReference type="Proteomes" id="UP000318102">
    <property type="component" value="Unassembled WGS sequence"/>
</dbReference>
<name>A0A559IP93_9BACL</name>
<dbReference type="OrthoDB" id="2990424at2"/>
<dbReference type="GO" id="GO:0000428">
    <property type="term" value="C:DNA-directed RNA polymerase complex"/>
    <property type="evidence" value="ECO:0007669"/>
    <property type="project" value="UniProtKB-KW"/>
</dbReference>
<evidence type="ECO:0000313" key="3">
    <source>
        <dbReference type="EMBL" id="TVX89474.1"/>
    </source>
</evidence>
<reference evidence="3 4" key="1">
    <citation type="submission" date="2019-07" db="EMBL/GenBank/DDBJ databases">
        <authorList>
            <person name="Kim J."/>
        </authorList>
    </citation>
    <scope>NUCLEOTIDE SEQUENCE [LARGE SCALE GENOMIC DNA]</scope>
    <source>
        <strain evidence="3 4">N4</strain>
    </source>
</reference>
<proteinExistence type="predicted"/>
<feature type="transmembrane region" description="Helical" evidence="2">
    <location>
        <begin position="62"/>
        <end position="88"/>
    </location>
</feature>
<dbReference type="AlphaFoldDB" id="A0A559IP93"/>
<sequence>MENGKERIMANSQPLSRSNRYKEAGGLERSKSPSSDNTEPDNKKGQHSNSNDIGKKSTALKWVFRLVVVPMLCLLMAYIGLAIGYVVIGNGELSEALSLKPLIHVYNLVFG</sequence>